<keyword evidence="1" id="KW-0812">Transmembrane</keyword>
<sequence>MKTMLLMFRWLFWMFFSLSFFSAAGL</sequence>
<organism evidence="2">
    <name type="scientific">marine metagenome</name>
    <dbReference type="NCBI Taxonomy" id="408172"/>
    <lineage>
        <taxon>unclassified sequences</taxon>
        <taxon>metagenomes</taxon>
        <taxon>ecological metagenomes</taxon>
    </lineage>
</organism>
<dbReference type="EMBL" id="UINC01147035">
    <property type="protein sequence ID" value="SVD38118.1"/>
    <property type="molecule type" value="Genomic_DNA"/>
</dbReference>
<keyword evidence="1" id="KW-0472">Membrane</keyword>
<feature type="transmembrane region" description="Helical" evidence="1">
    <location>
        <begin position="7"/>
        <end position="25"/>
    </location>
</feature>
<protein>
    <submittedName>
        <fullName evidence="2">Uncharacterized protein</fullName>
    </submittedName>
</protein>
<reference evidence="2" key="1">
    <citation type="submission" date="2018-05" db="EMBL/GenBank/DDBJ databases">
        <authorList>
            <person name="Lanie J.A."/>
            <person name="Ng W.-L."/>
            <person name="Kazmierczak K.M."/>
            <person name="Andrzejewski T.M."/>
            <person name="Davidsen T.M."/>
            <person name="Wayne K.J."/>
            <person name="Tettelin H."/>
            <person name="Glass J.I."/>
            <person name="Rusch D."/>
            <person name="Podicherti R."/>
            <person name="Tsui H.-C.T."/>
            <person name="Winkler M.E."/>
        </authorList>
    </citation>
    <scope>NUCLEOTIDE SEQUENCE</scope>
</reference>
<evidence type="ECO:0000256" key="1">
    <source>
        <dbReference type="SAM" id="Phobius"/>
    </source>
</evidence>
<keyword evidence="1" id="KW-1133">Transmembrane helix</keyword>
<name>A0A382UWQ2_9ZZZZ</name>
<proteinExistence type="predicted"/>
<gene>
    <name evidence="2" type="ORF">METZ01_LOCUS390972</name>
</gene>
<evidence type="ECO:0000313" key="2">
    <source>
        <dbReference type="EMBL" id="SVD38118.1"/>
    </source>
</evidence>
<dbReference type="AlphaFoldDB" id="A0A382UWQ2"/>
<accession>A0A382UWQ2</accession>
<feature type="non-terminal residue" evidence="2">
    <location>
        <position position="26"/>
    </location>
</feature>